<dbReference type="InterPro" id="IPR036663">
    <property type="entry name" value="Fumarylacetoacetase_C_sf"/>
</dbReference>
<dbReference type="GO" id="GO:0046872">
    <property type="term" value="F:metal ion binding"/>
    <property type="evidence" value="ECO:0007669"/>
    <property type="project" value="UniProtKB-KW"/>
</dbReference>
<evidence type="ECO:0000313" key="6">
    <source>
        <dbReference type="Proteomes" id="UP000188181"/>
    </source>
</evidence>
<sequence length="265" mass="28992">MKIARIQKIHGGSVLYALLEDDRYMVIKDPFAEKIEITGEEVAFDQAHLLAPVEPRQIIAIGVNYREHAAECGRPLPDAPVVFVKTLNTLIGSGEDIVLPAMAPDEVDFEAELAIVVGKTAKNITPEQADDYILGYTCAMDISARDCQLRLDMQWARGKCFDTFCPAGPCIATGLDGDNLGISLKLNGETMQDSNTSDMIFGCRYLVSYLSRCMTLMPGSMILTGTPPGVGVGREPKVFLRPGDKLEMQIEGIGRLEHRVTAEKI</sequence>
<evidence type="ECO:0000313" key="5">
    <source>
        <dbReference type="EMBL" id="AQQ71865.1"/>
    </source>
</evidence>
<evidence type="ECO:0000259" key="3">
    <source>
        <dbReference type="Pfam" id="PF01557"/>
    </source>
</evidence>
<dbReference type="Proteomes" id="UP000188181">
    <property type="component" value="Chromosome"/>
</dbReference>
<dbReference type="PANTHER" id="PTHR42796:SF4">
    <property type="entry name" value="FUMARYLACETOACETATE HYDROLASE DOMAIN-CONTAINING PROTEIN 2A"/>
    <property type="match status" value="1"/>
</dbReference>
<dbReference type="KEGG" id="pbas:SMSP2_02244"/>
<comment type="similarity">
    <text evidence="1">Belongs to the FAH family.</text>
</comment>
<keyword evidence="6" id="KW-1185">Reference proteome</keyword>
<dbReference type="GO" id="GO:0019752">
    <property type="term" value="P:carboxylic acid metabolic process"/>
    <property type="evidence" value="ECO:0007669"/>
    <property type="project" value="UniProtKB-ARBA"/>
</dbReference>
<evidence type="ECO:0000256" key="1">
    <source>
        <dbReference type="ARBA" id="ARBA00010211"/>
    </source>
</evidence>
<name>A0A1Q2MGN2_9BACT</name>
<dbReference type="EC" id="4.3.2.3" evidence="5"/>
<dbReference type="EMBL" id="CP019646">
    <property type="protein sequence ID" value="AQQ71865.1"/>
    <property type="molecule type" value="Genomic_DNA"/>
</dbReference>
<dbReference type="AlphaFoldDB" id="A0A1Q2MGN2"/>
<evidence type="ECO:0000259" key="4">
    <source>
        <dbReference type="Pfam" id="PF10370"/>
    </source>
</evidence>
<feature type="domain" description="Rv2993c-like N-terminal" evidence="4">
    <location>
        <begin position="1"/>
        <end position="52"/>
    </location>
</feature>
<feature type="domain" description="Fumarylacetoacetase-like C-terminal" evidence="3">
    <location>
        <begin position="58"/>
        <end position="260"/>
    </location>
</feature>
<dbReference type="PANTHER" id="PTHR42796">
    <property type="entry name" value="FUMARYLACETOACETATE HYDROLASE DOMAIN-CONTAINING PROTEIN 2A-RELATED"/>
    <property type="match status" value="1"/>
</dbReference>
<dbReference type="InterPro" id="IPR051121">
    <property type="entry name" value="FAH"/>
</dbReference>
<protein>
    <submittedName>
        <fullName evidence="5">Ureidoglycolate lyase</fullName>
        <ecNumber evidence="5">4.3.2.3</ecNumber>
    </submittedName>
</protein>
<proteinExistence type="inferred from homology"/>
<dbReference type="Pfam" id="PF10370">
    <property type="entry name" value="Rv2993c-like_N"/>
    <property type="match status" value="1"/>
</dbReference>
<accession>A0A1Q2MGN2</accession>
<dbReference type="Gene3D" id="3.90.850.10">
    <property type="entry name" value="Fumarylacetoacetase-like, C-terminal domain"/>
    <property type="match status" value="1"/>
</dbReference>
<dbReference type="InterPro" id="IPR011234">
    <property type="entry name" value="Fumarylacetoacetase-like_C"/>
</dbReference>
<dbReference type="RefSeq" id="WP_146684051.1">
    <property type="nucleotide sequence ID" value="NZ_CP019646.1"/>
</dbReference>
<dbReference type="OrthoDB" id="9805307at2"/>
<dbReference type="GO" id="GO:0050385">
    <property type="term" value="F:ureidoglycolate lyase activity"/>
    <property type="evidence" value="ECO:0007669"/>
    <property type="project" value="UniProtKB-EC"/>
</dbReference>
<dbReference type="STRING" id="1851148.SMSP2_02244"/>
<dbReference type="GO" id="GO:0016853">
    <property type="term" value="F:isomerase activity"/>
    <property type="evidence" value="ECO:0007669"/>
    <property type="project" value="UniProtKB-ARBA"/>
</dbReference>
<dbReference type="InterPro" id="IPR018833">
    <property type="entry name" value="Rv2993c-like_N"/>
</dbReference>
<reference evidence="6" key="1">
    <citation type="submission" date="2017-02" db="EMBL/GenBank/DDBJ databases">
        <title>Comparative genomics and description of representatives of a novel lineage of planctomycetes thriving in anoxic sediments.</title>
        <authorList>
            <person name="Spring S."/>
            <person name="Bunk B."/>
            <person name="Sproer C."/>
        </authorList>
    </citation>
    <scope>NUCLEOTIDE SEQUENCE [LARGE SCALE GENOMIC DNA]</scope>
    <source>
        <strain evidence="6">SM-Chi-D1</strain>
    </source>
</reference>
<dbReference type="Pfam" id="PF01557">
    <property type="entry name" value="FAA_hydrolase"/>
    <property type="match status" value="1"/>
</dbReference>
<dbReference type="SUPFAM" id="SSF56529">
    <property type="entry name" value="FAH"/>
    <property type="match status" value="1"/>
</dbReference>
<evidence type="ECO:0000256" key="2">
    <source>
        <dbReference type="ARBA" id="ARBA00022723"/>
    </source>
</evidence>
<keyword evidence="5" id="KW-0456">Lyase</keyword>
<keyword evidence="2" id="KW-0479">Metal-binding</keyword>
<dbReference type="FunFam" id="3.90.850.10:FF:000002">
    <property type="entry name" value="2-hydroxyhepta-2,4-diene-1,7-dioate isomerase"/>
    <property type="match status" value="1"/>
</dbReference>
<organism evidence="5 6">
    <name type="scientific">Limihaloglobus sulfuriphilus</name>
    <dbReference type="NCBI Taxonomy" id="1851148"/>
    <lineage>
        <taxon>Bacteria</taxon>
        <taxon>Pseudomonadati</taxon>
        <taxon>Planctomycetota</taxon>
        <taxon>Phycisphaerae</taxon>
        <taxon>Sedimentisphaerales</taxon>
        <taxon>Sedimentisphaeraceae</taxon>
        <taxon>Limihaloglobus</taxon>
    </lineage>
</organism>
<gene>
    <name evidence="5" type="ORF">SMSP2_02244</name>
</gene>